<dbReference type="OrthoDB" id="10326019at2759"/>
<dbReference type="Proteomes" id="UP000053660">
    <property type="component" value="Unassembled WGS sequence"/>
</dbReference>
<sequence length="220" mass="24556">MIDHFSEFRVFGRTVLLVVIDEEDEILERKPVLIRQSAPVHAECREEPKRKKTSNMHPAENELLFKLVANNFTKYNQKFRTDWAAQITALGFSSRNADQISEKVRKGIEKARNAIDVENRRITGTGGGADPPPVDLPFYLEPIREVLRGEHNVAGVLRLSDDEENDFGITAEECVVATDAPAPMSRPECSPTPLAEVEELSAYDSAPTAGKTRCSIYGSR</sequence>
<keyword evidence="2" id="KW-1185">Reference proteome</keyword>
<dbReference type="AlphaFoldDB" id="A0A0B1S7H7"/>
<dbReference type="EMBL" id="KN591924">
    <property type="protein sequence ID" value="KHJ81258.1"/>
    <property type="molecule type" value="Genomic_DNA"/>
</dbReference>
<accession>A0A0B1S7H7</accession>
<protein>
    <submittedName>
        <fullName evidence="1">Uncharacterized protein</fullName>
    </submittedName>
</protein>
<proteinExistence type="predicted"/>
<evidence type="ECO:0000313" key="1">
    <source>
        <dbReference type="EMBL" id="KHJ81258.1"/>
    </source>
</evidence>
<organism evidence="1 2">
    <name type="scientific">Oesophagostomum dentatum</name>
    <name type="common">Nodular worm</name>
    <dbReference type="NCBI Taxonomy" id="61180"/>
    <lineage>
        <taxon>Eukaryota</taxon>
        <taxon>Metazoa</taxon>
        <taxon>Ecdysozoa</taxon>
        <taxon>Nematoda</taxon>
        <taxon>Chromadorea</taxon>
        <taxon>Rhabditida</taxon>
        <taxon>Rhabditina</taxon>
        <taxon>Rhabditomorpha</taxon>
        <taxon>Strongyloidea</taxon>
        <taxon>Strongylidae</taxon>
        <taxon>Oesophagostomum</taxon>
    </lineage>
</organism>
<evidence type="ECO:0000313" key="2">
    <source>
        <dbReference type="Proteomes" id="UP000053660"/>
    </source>
</evidence>
<reference evidence="1 2" key="1">
    <citation type="submission" date="2014-03" db="EMBL/GenBank/DDBJ databases">
        <title>Draft genome of the hookworm Oesophagostomum dentatum.</title>
        <authorList>
            <person name="Mitreva M."/>
        </authorList>
    </citation>
    <scope>NUCLEOTIDE SEQUENCE [LARGE SCALE GENOMIC DNA]</scope>
    <source>
        <strain evidence="1 2">OD-Hann</strain>
    </source>
</reference>
<gene>
    <name evidence="1" type="ORF">OESDEN_19056</name>
</gene>
<name>A0A0B1S7H7_OESDE</name>